<name>A0ABS0BEP7_9PSED</name>
<sequence>MDTDLKALWLRERNRREALWELEVLQPGAAEAKVPLATLAEIDREDLENPIGHSHAMSIDELREAVPETQIEGADSHPFVIVLDQHIPQPWRARFEAASMLSTRLPQGSYASDWRRFLRVWVREMEHLKAHREWLENNRV</sequence>
<keyword evidence="2" id="KW-1185">Reference proteome</keyword>
<accession>A0ABS0BEP7</accession>
<evidence type="ECO:0000313" key="1">
    <source>
        <dbReference type="EMBL" id="MBF6032843.1"/>
    </source>
</evidence>
<protein>
    <submittedName>
        <fullName evidence="1">Uncharacterized protein</fullName>
    </submittedName>
</protein>
<dbReference type="EMBL" id="JACOPX010000004">
    <property type="protein sequence ID" value="MBF6032843.1"/>
    <property type="molecule type" value="Genomic_DNA"/>
</dbReference>
<dbReference type="RefSeq" id="WP_194933763.1">
    <property type="nucleotide sequence ID" value="NZ_JACOPX010000004.1"/>
</dbReference>
<proteinExistence type="predicted"/>
<organism evidence="1 2">
    <name type="scientific">Pseudomonas neuropathica</name>
    <dbReference type="NCBI Taxonomy" id="2730425"/>
    <lineage>
        <taxon>Bacteria</taxon>
        <taxon>Pseudomonadati</taxon>
        <taxon>Pseudomonadota</taxon>
        <taxon>Gammaproteobacteria</taxon>
        <taxon>Pseudomonadales</taxon>
        <taxon>Pseudomonadaceae</taxon>
        <taxon>Pseudomonas</taxon>
    </lineage>
</organism>
<gene>
    <name evidence="1" type="ORF">H8F23_06230</name>
</gene>
<comment type="caution">
    <text evidence="1">The sequence shown here is derived from an EMBL/GenBank/DDBJ whole genome shotgun (WGS) entry which is preliminary data.</text>
</comment>
<dbReference type="Proteomes" id="UP000722111">
    <property type="component" value="Unassembled WGS sequence"/>
</dbReference>
<reference evidence="1 2" key="1">
    <citation type="submission" date="2020-08" db="EMBL/GenBank/DDBJ databases">
        <title>Description of novel Pseudomonas species.</title>
        <authorList>
            <person name="Duman M."/>
            <person name="Mulet M."/>
            <person name="Altun S."/>
            <person name="Saticioglu I.B."/>
            <person name="Lalucat J."/>
            <person name="Garcia-Valdes E."/>
        </authorList>
    </citation>
    <scope>NUCLEOTIDE SEQUENCE [LARGE SCALE GENOMIC DNA]</scope>
    <source>
        <strain evidence="1 2">P155</strain>
    </source>
</reference>
<evidence type="ECO:0000313" key="2">
    <source>
        <dbReference type="Proteomes" id="UP000722111"/>
    </source>
</evidence>